<keyword evidence="10" id="KW-1185">Reference proteome</keyword>
<feature type="domain" description="Rhodopsin" evidence="8">
    <location>
        <begin position="32"/>
        <end position="264"/>
    </location>
</feature>
<feature type="transmembrane region" description="Helical" evidence="7">
    <location>
        <begin position="122"/>
        <end position="141"/>
    </location>
</feature>
<feature type="transmembrane region" description="Helical" evidence="7">
    <location>
        <begin position="199"/>
        <end position="221"/>
    </location>
</feature>
<feature type="transmembrane region" description="Helical" evidence="7">
    <location>
        <begin position="48"/>
        <end position="68"/>
    </location>
</feature>
<evidence type="ECO:0000256" key="7">
    <source>
        <dbReference type="SAM" id="Phobius"/>
    </source>
</evidence>
<feature type="region of interest" description="Disordered" evidence="6">
    <location>
        <begin position="375"/>
        <end position="413"/>
    </location>
</feature>
<evidence type="ECO:0000256" key="3">
    <source>
        <dbReference type="ARBA" id="ARBA00022989"/>
    </source>
</evidence>
<comment type="caution">
    <text evidence="9">The sequence shown here is derived from an EMBL/GenBank/DDBJ whole genome shotgun (WGS) entry which is preliminary data.</text>
</comment>
<keyword evidence="4 7" id="KW-0472">Membrane</keyword>
<feature type="transmembrane region" description="Helical" evidence="7">
    <location>
        <begin position="241"/>
        <end position="259"/>
    </location>
</feature>
<evidence type="ECO:0000256" key="6">
    <source>
        <dbReference type="SAM" id="MobiDB-lite"/>
    </source>
</evidence>
<dbReference type="GO" id="GO:0016020">
    <property type="term" value="C:membrane"/>
    <property type="evidence" value="ECO:0007669"/>
    <property type="project" value="UniProtKB-SubCell"/>
</dbReference>
<protein>
    <recommendedName>
        <fullName evidence="8">Rhodopsin domain-containing protein</fullName>
    </recommendedName>
</protein>
<dbReference type="Pfam" id="PF20684">
    <property type="entry name" value="Fung_rhodopsin"/>
    <property type="match status" value="1"/>
</dbReference>
<feature type="transmembrane region" description="Helical" evidence="7">
    <location>
        <begin position="88"/>
        <end position="110"/>
    </location>
</feature>
<evidence type="ECO:0000256" key="5">
    <source>
        <dbReference type="ARBA" id="ARBA00038359"/>
    </source>
</evidence>
<sequence>MPAQVVVPDSLRIGEYLTVILGFGLSTIAIGARIYTKSRITKKFLLEDFFSFAGYVGFLAYLGLAIVIGKNSGSVEHKGYLSMVEIIIYDPTIVLVKISILLQYVTVFVAHRRNLLHYLIHVLIWANVAFYIAITFSYIFSCSPRRKLWIPSTPGHCNDEYGRGVFSGSINVASDFLIFILPLPTLLRLQMPMNKRLRLLFVFGFGLLACAASVVRLVYSIQLDPTSDSTAYQLKVDREGLWAFAEISIGIIVGCMPLVHKFFKHFSTKISSTSSFKKLSNSSGGSSWRRLFGMSSGSEASTSHKFSDGRGAESVAPHIKTLNMTRASFSSTDKEFPTSFFTAERDSVKLPQPEIDKAVISRKSERQDIDEKYIPQKLDDEEKTSRVPKTATREQDIRTSRNTQSWQPYEWTGESRINETNRAQYDLYPQRDGM</sequence>
<dbReference type="Proteomes" id="UP000664521">
    <property type="component" value="Unassembled WGS sequence"/>
</dbReference>
<accession>A0A8H3G180</accession>
<evidence type="ECO:0000313" key="9">
    <source>
        <dbReference type="EMBL" id="CAF9934752.1"/>
    </source>
</evidence>
<dbReference type="OrthoDB" id="5342292at2759"/>
<dbReference type="PANTHER" id="PTHR33048">
    <property type="entry name" value="PTH11-LIKE INTEGRAL MEMBRANE PROTEIN (AFU_ORTHOLOGUE AFUA_5G11245)"/>
    <property type="match status" value="1"/>
</dbReference>
<dbReference type="PANTHER" id="PTHR33048:SF146">
    <property type="entry name" value="INTEGRAL MEMBRANE PROTEIN"/>
    <property type="match status" value="1"/>
</dbReference>
<dbReference type="AlphaFoldDB" id="A0A8H3G180"/>
<proteinExistence type="inferred from homology"/>
<evidence type="ECO:0000259" key="8">
    <source>
        <dbReference type="Pfam" id="PF20684"/>
    </source>
</evidence>
<evidence type="ECO:0000256" key="2">
    <source>
        <dbReference type="ARBA" id="ARBA00022692"/>
    </source>
</evidence>
<dbReference type="InterPro" id="IPR052337">
    <property type="entry name" value="SAT4-like"/>
</dbReference>
<evidence type="ECO:0000256" key="4">
    <source>
        <dbReference type="ARBA" id="ARBA00023136"/>
    </source>
</evidence>
<dbReference type="EMBL" id="CAJPDS010000077">
    <property type="protein sequence ID" value="CAF9934752.1"/>
    <property type="molecule type" value="Genomic_DNA"/>
</dbReference>
<comment type="subcellular location">
    <subcellularLocation>
        <location evidence="1">Membrane</location>
        <topology evidence="1">Multi-pass membrane protein</topology>
    </subcellularLocation>
</comment>
<keyword evidence="2 7" id="KW-0812">Transmembrane</keyword>
<evidence type="ECO:0000256" key="1">
    <source>
        <dbReference type="ARBA" id="ARBA00004141"/>
    </source>
</evidence>
<dbReference type="InterPro" id="IPR049326">
    <property type="entry name" value="Rhodopsin_dom_fungi"/>
</dbReference>
<evidence type="ECO:0000313" key="10">
    <source>
        <dbReference type="Proteomes" id="UP000664521"/>
    </source>
</evidence>
<feature type="compositionally biased region" description="Basic and acidic residues" evidence="6">
    <location>
        <begin position="375"/>
        <end position="399"/>
    </location>
</feature>
<gene>
    <name evidence="9" type="ORF">HETSPECPRED_009344</name>
</gene>
<organism evidence="9 10">
    <name type="scientific">Heterodermia speciosa</name>
    <dbReference type="NCBI Taxonomy" id="116794"/>
    <lineage>
        <taxon>Eukaryota</taxon>
        <taxon>Fungi</taxon>
        <taxon>Dikarya</taxon>
        <taxon>Ascomycota</taxon>
        <taxon>Pezizomycotina</taxon>
        <taxon>Lecanoromycetes</taxon>
        <taxon>OSLEUM clade</taxon>
        <taxon>Lecanoromycetidae</taxon>
        <taxon>Caliciales</taxon>
        <taxon>Physciaceae</taxon>
        <taxon>Heterodermia</taxon>
    </lineage>
</organism>
<comment type="similarity">
    <text evidence="5">Belongs to the SAT4 family.</text>
</comment>
<keyword evidence="3 7" id="KW-1133">Transmembrane helix</keyword>
<feature type="transmembrane region" description="Helical" evidence="7">
    <location>
        <begin position="161"/>
        <end position="187"/>
    </location>
</feature>
<reference evidence="9" key="1">
    <citation type="submission" date="2021-03" db="EMBL/GenBank/DDBJ databases">
        <authorList>
            <person name="Tagirdzhanova G."/>
        </authorList>
    </citation>
    <scope>NUCLEOTIDE SEQUENCE</scope>
</reference>
<name>A0A8H3G180_9LECA</name>
<feature type="transmembrane region" description="Helical" evidence="7">
    <location>
        <begin position="16"/>
        <end position="36"/>
    </location>
</feature>